<dbReference type="InterPro" id="IPR054816">
    <property type="entry name" value="Lipoprotein_mollicutes-type_CS"/>
</dbReference>
<sequence>MKKLLIILGSFTFVISSSTTTIACELTSNPKPQKTTPFEALKKQLEDQLTADGIDFYSTNEAVTHIRIEESVADGVFENNIKAPTGLEQVAFSRAEAKDMNTISIYYFESVASTEDASVFKWAKEEKLIQVRIKIKNFYYAGAENFIKETEILLDADNKKYGDEDEIRSVLGKLLENHEKGIFLSTNTSPTGIGQIVPHLQNITLEGNVFTIVYKLSESFATDNLLLNNFEWKELVSEYVFTVSYNGTVD</sequence>
<feature type="signal peptide" evidence="1">
    <location>
        <begin position="1"/>
        <end position="23"/>
    </location>
</feature>
<accession>A0A5B9Y741</accession>
<gene>
    <name evidence="2" type="ORF">SCHIN_v1c07170</name>
</gene>
<keyword evidence="3" id="KW-1185">Reference proteome</keyword>
<dbReference type="RefSeq" id="WP_166508289.1">
    <property type="nucleotide sequence ID" value="NZ_CP043026.1"/>
</dbReference>
<evidence type="ECO:0000256" key="1">
    <source>
        <dbReference type="SAM" id="SignalP"/>
    </source>
</evidence>
<dbReference type="EMBL" id="CP043026">
    <property type="protein sequence ID" value="QEH61912.1"/>
    <property type="molecule type" value="Genomic_DNA"/>
</dbReference>
<dbReference type="NCBIfam" id="NF038029">
    <property type="entry name" value="LP_plasma"/>
    <property type="match status" value="1"/>
</dbReference>
<evidence type="ECO:0008006" key="4">
    <source>
        <dbReference type="Google" id="ProtNLM"/>
    </source>
</evidence>
<dbReference type="PROSITE" id="PS51257">
    <property type="entry name" value="PROKAR_LIPOPROTEIN"/>
    <property type="match status" value="1"/>
</dbReference>
<keyword evidence="1" id="KW-0732">Signal</keyword>
<feature type="chain" id="PRO_5022747705" description="Lipoprotein" evidence="1">
    <location>
        <begin position="24"/>
        <end position="250"/>
    </location>
</feature>
<dbReference type="Proteomes" id="UP000323144">
    <property type="component" value="Chromosome"/>
</dbReference>
<name>A0A5B9Y741_9MOLU</name>
<proteinExistence type="predicted"/>
<dbReference type="AlphaFoldDB" id="A0A5B9Y741"/>
<evidence type="ECO:0000313" key="2">
    <source>
        <dbReference type="EMBL" id="QEH61912.1"/>
    </source>
</evidence>
<protein>
    <recommendedName>
        <fullName evidence="4">Lipoprotein</fullName>
    </recommendedName>
</protein>
<evidence type="ECO:0000313" key="3">
    <source>
        <dbReference type="Proteomes" id="UP000323144"/>
    </source>
</evidence>
<organism evidence="2 3">
    <name type="scientific">Spiroplasma chinense</name>
    <dbReference type="NCBI Taxonomy" id="216932"/>
    <lineage>
        <taxon>Bacteria</taxon>
        <taxon>Bacillati</taxon>
        <taxon>Mycoplasmatota</taxon>
        <taxon>Mollicutes</taxon>
        <taxon>Entomoplasmatales</taxon>
        <taxon>Spiroplasmataceae</taxon>
        <taxon>Spiroplasma</taxon>
    </lineage>
</organism>
<dbReference type="KEGG" id="schi:SCHIN_v1c07170"/>
<reference evidence="2 3" key="1">
    <citation type="submission" date="2019-08" db="EMBL/GenBank/DDBJ databases">
        <title>Complete genome sequence of Spiroplasma chinense CCH (DSM 19755).</title>
        <authorList>
            <person name="Shen H.-Y."/>
            <person name="Lin Y.-C."/>
            <person name="Chou L."/>
            <person name="Kuo C.-H."/>
        </authorList>
    </citation>
    <scope>NUCLEOTIDE SEQUENCE [LARGE SCALE GENOMIC DNA]</scope>
    <source>
        <strain evidence="2 3">CCH</strain>
    </source>
</reference>